<evidence type="ECO:0000313" key="8">
    <source>
        <dbReference type="EMBL" id="RHE22293.1"/>
    </source>
</evidence>
<reference evidence="6" key="4">
    <citation type="submission" date="2022-10" db="EMBL/GenBank/DDBJ databases">
        <title>Human gut microbiome strain richness.</title>
        <authorList>
            <person name="Chen-Liaw A."/>
        </authorList>
    </citation>
    <scope>NUCLEOTIDE SEQUENCE</scope>
    <source>
        <strain evidence="5">A1_m1001262Bd0_191120</strain>
        <strain evidence="6">BSD2780061687st1_G10_BSD2780061687b_171204</strain>
    </source>
</reference>
<evidence type="ECO:0000313" key="7">
    <source>
        <dbReference type="EMBL" id="RGS52280.1"/>
    </source>
</evidence>
<feature type="region of interest" description="Disordered" evidence="1">
    <location>
        <begin position="235"/>
        <end position="267"/>
    </location>
</feature>
<organism evidence="6 13">
    <name type="scientific">Bacteroides uniformis</name>
    <dbReference type="NCBI Taxonomy" id="820"/>
    <lineage>
        <taxon>Bacteria</taxon>
        <taxon>Pseudomonadati</taxon>
        <taxon>Bacteroidota</taxon>
        <taxon>Bacteroidia</taxon>
        <taxon>Bacteroidales</taxon>
        <taxon>Bacteroidaceae</taxon>
        <taxon>Bacteroides</taxon>
    </lineage>
</organism>
<feature type="transmembrane region" description="Helical" evidence="2">
    <location>
        <begin position="357"/>
        <end position="378"/>
    </location>
</feature>
<evidence type="ECO:0000313" key="4">
    <source>
        <dbReference type="EMBL" id="MBT8728160.1"/>
    </source>
</evidence>
<evidence type="ECO:0000313" key="11">
    <source>
        <dbReference type="Proteomes" id="UP000462376"/>
    </source>
</evidence>
<dbReference type="EMBL" id="QRVP01000018">
    <property type="protein sequence ID" value="RGS52280.1"/>
    <property type="molecule type" value="Genomic_DNA"/>
</dbReference>
<dbReference type="PANTHER" id="PTHR34219">
    <property type="entry name" value="IRON-REGULATED INNER MEMBRANE PROTEIN-RELATED"/>
    <property type="match status" value="1"/>
</dbReference>
<dbReference type="Proteomes" id="UP000285283">
    <property type="component" value="Unassembled WGS sequence"/>
</dbReference>
<feature type="transmembrane region" description="Helical" evidence="2">
    <location>
        <begin position="12"/>
        <end position="32"/>
    </location>
</feature>
<dbReference type="PANTHER" id="PTHR34219:SF3">
    <property type="entry name" value="BLL7967 PROTEIN"/>
    <property type="match status" value="1"/>
</dbReference>
<dbReference type="Pfam" id="PF03929">
    <property type="entry name" value="PepSY_TM"/>
    <property type="match status" value="1"/>
</dbReference>
<evidence type="ECO:0000313" key="5">
    <source>
        <dbReference type="EMBL" id="MDC1753562.1"/>
    </source>
</evidence>
<feature type="transmembrane region" description="Helical" evidence="2">
    <location>
        <begin position="138"/>
        <end position="165"/>
    </location>
</feature>
<protein>
    <submittedName>
        <fullName evidence="3">PepSY domain-containing protein</fullName>
    </submittedName>
    <submittedName>
        <fullName evidence="6">PepSY-associated TM helix domain-containing protein</fullName>
    </submittedName>
</protein>
<accession>A0A139K274</accession>
<proteinExistence type="predicted"/>
<evidence type="ECO:0000313" key="13">
    <source>
        <dbReference type="Proteomes" id="UP001214113"/>
    </source>
</evidence>
<reference evidence="9 10" key="1">
    <citation type="submission" date="2018-08" db="EMBL/GenBank/DDBJ databases">
        <title>A genome reference for cultivated species of the human gut microbiota.</title>
        <authorList>
            <person name="Zou Y."/>
            <person name="Xue W."/>
            <person name="Luo G."/>
        </authorList>
    </citation>
    <scope>NUCLEOTIDE SEQUENCE [LARGE SCALE GENOMIC DNA]</scope>
    <source>
        <strain evidence="7 10">AF21-53</strain>
        <strain evidence="8 9">AM29-12AC</strain>
    </source>
</reference>
<evidence type="ECO:0000313" key="12">
    <source>
        <dbReference type="Proteomes" id="UP001196342"/>
    </source>
</evidence>
<evidence type="ECO:0000313" key="6">
    <source>
        <dbReference type="EMBL" id="MDC1856036.1"/>
    </source>
</evidence>
<sequence>MKKVFRKIHLWLSVPFGLLITLICFSGAMLVFETEVMELCHRDLYYVEKVGPAPLPMGKVAEKVAATLPDSVSVTGVTASSAPERAWQVNLSKPRRASVYVDQYTGEIKGKYERAPFFTTMFRLHRWLLDSMKPDGGIFWGKMIVGTATLMFVFVLISGIVIWWPRTKKALKNSLKIVSGKGWRRFCYDLHVAGGMYTLVLLLVMALTGLSWSFSWYRTGFYKVFGVETTQGGGGHGASAQTAAQGGERAQGRSGGRPGGEHRERNSFSPFTSWQKVYEELKELNPDYKQITVFKGSATVSFNRLGNQRAADRYTFNPRSGEITGATLYKDADASGKIRGWIFSVHVGSWGGLTTRILSFLAALVGASLPLTGYYLWIRRLIRKGSRKANIQLKKVA</sequence>
<evidence type="ECO:0000313" key="10">
    <source>
        <dbReference type="Proteomes" id="UP000285283"/>
    </source>
</evidence>
<dbReference type="InterPro" id="IPR005625">
    <property type="entry name" value="PepSY-ass_TM"/>
</dbReference>
<dbReference type="EMBL" id="JAQNQY010000015">
    <property type="protein sequence ID" value="MDC1753562.1"/>
    <property type="molecule type" value="Genomic_DNA"/>
</dbReference>
<evidence type="ECO:0000256" key="1">
    <source>
        <dbReference type="SAM" id="MobiDB-lite"/>
    </source>
</evidence>
<dbReference type="EMBL" id="JAFBJK010000007">
    <property type="protein sequence ID" value="MBT8728160.1"/>
    <property type="molecule type" value="Genomic_DNA"/>
</dbReference>
<dbReference type="AlphaFoldDB" id="A0A139K274"/>
<dbReference type="Proteomes" id="UP001218502">
    <property type="component" value="Unassembled WGS sequence"/>
</dbReference>
<evidence type="ECO:0000313" key="9">
    <source>
        <dbReference type="Proteomes" id="UP000283601"/>
    </source>
</evidence>
<dbReference type="Proteomes" id="UP000462376">
    <property type="component" value="Unassembled WGS sequence"/>
</dbReference>
<keyword evidence="2" id="KW-0472">Membrane</keyword>
<evidence type="ECO:0000256" key="2">
    <source>
        <dbReference type="SAM" id="Phobius"/>
    </source>
</evidence>
<dbReference type="Proteomes" id="UP001196342">
    <property type="component" value="Unassembled WGS sequence"/>
</dbReference>
<keyword evidence="2" id="KW-0812">Transmembrane</keyword>
<feature type="transmembrane region" description="Helical" evidence="2">
    <location>
        <begin position="186"/>
        <end position="212"/>
    </location>
</feature>
<dbReference type="Proteomes" id="UP001214113">
    <property type="component" value="Unassembled WGS sequence"/>
</dbReference>
<keyword evidence="12" id="KW-1185">Reference proteome</keyword>
<dbReference type="EMBL" id="WCTL01000004">
    <property type="protein sequence ID" value="KAB4238367.1"/>
    <property type="molecule type" value="Genomic_DNA"/>
</dbReference>
<reference evidence="3 11" key="2">
    <citation type="journal article" date="2019" name="Nat. Med.">
        <title>A library of human gut bacterial isolates paired with longitudinal multiomics data enables mechanistic microbiome research.</title>
        <authorList>
            <person name="Poyet M."/>
            <person name="Groussin M."/>
            <person name="Gibbons S.M."/>
            <person name="Avila-Pacheco J."/>
            <person name="Jiang X."/>
            <person name="Kearney S.M."/>
            <person name="Perrotta A.R."/>
            <person name="Berdy B."/>
            <person name="Zhao S."/>
            <person name="Lieberman T.D."/>
            <person name="Swanson P.K."/>
            <person name="Smith M."/>
            <person name="Roesemann S."/>
            <person name="Alexander J.E."/>
            <person name="Rich S.A."/>
            <person name="Livny J."/>
            <person name="Vlamakis H."/>
            <person name="Clish C."/>
            <person name="Bullock K."/>
            <person name="Deik A."/>
            <person name="Scott J."/>
            <person name="Pierce K.A."/>
            <person name="Xavier R.J."/>
            <person name="Alm E.J."/>
        </authorList>
    </citation>
    <scope>NUCLEOTIDE SEQUENCE [LARGE SCALE GENOMIC DNA]</scope>
    <source>
        <strain evidence="3 11">BIOML-A5</strain>
    </source>
</reference>
<reference evidence="4 12" key="3">
    <citation type="submission" date="2020-12" db="EMBL/GenBank/DDBJ databases">
        <title>Microorganisms.</title>
        <authorList>
            <person name="Matos J."/>
            <person name="Faleiro L."/>
            <person name="Duarte I."/>
        </authorList>
    </citation>
    <scope>NUCLEOTIDE SEQUENCE [LARGE SCALE GENOMIC DNA]</scope>
    <source>
        <strain evidence="4 12">PtFD3Pch2</strain>
    </source>
</reference>
<keyword evidence="2" id="KW-1133">Transmembrane helix</keyword>
<dbReference type="Proteomes" id="UP000283601">
    <property type="component" value="Unassembled WGS sequence"/>
</dbReference>
<dbReference type="EMBL" id="JAQNSB010000023">
    <property type="protein sequence ID" value="MDC1856036.1"/>
    <property type="molecule type" value="Genomic_DNA"/>
</dbReference>
<gene>
    <name evidence="8" type="ORF">DW758_13815</name>
    <name evidence="7" type="ORF">DWX87_15840</name>
    <name evidence="3" type="ORF">GAP47_06610</name>
    <name evidence="4" type="ORF">JQN06_18705</name>
    <name evidence="5" type="ORF">POY80_14025</name>
    <name evidence="6" type="ORF">POZ22_14765</name>
</gene>
<dbReference type="STRING" id="820.ERS852554_03495"/>
<evidence type="ECO:0000313" key="3">
    <source>
        <dbReference type="EMBL" id="KAB4238367.1"/>
    </source>
</evidence>
<comment type="caution">
    <text evidence="6">The sequence shown here is derived from an EMBL/GenBank/DDBJ whole genome shotgun (WGS) entry which is preliminary data.</text>
</comment>
<feature type="compositionally biased region" description="Low complexity" evidence="1">
    <location>
        <begin position="238"/>
        <end position="247"/>
    </location>
</feature>
<dbReference type="RefSeq" id="WP_022402016.1">
    <property type="nucleotide sequence ID" value="NZ_BAABXG010000001.1"/>
</dbReference>
<name>A0A139K274_BACUN</name>
<dbReference type="EMBL" id="QSJZ01000011">
    <property type="protein sequence ID" value="RHE22293.1"/>
    <property type="molecule type" value="Genomic_DNA"/>
</dbReference>